<gene>
    <name evidence="2" type="ORF">GCM10007380_08020</name>
</gene>
<dbReference type="RefSeq" id="WP_087999051.1">
    <property type="nucleotide sequence ID" value="NZ_BMHB01000001.1"/>
</dbReference>
<evidence type="ECO:0000256" key="1">
    <source>
        <dbReference type="SAM" id="Phobius"/>
    </source>
</evidence>
<evidence type="ECO:0000313" key="3">
    <source>
        <dbReference type="Proteomes" id="UP000626244"/>
    </source>
</evidence>
<name>A0A8J3AK58_9BACI</name>
<feature type="transmembrane region" description="Helical" evidence="1">
    <location>
        <begin position="51"/>
        <end position="84"/>
    </location>
</feature>
<keyword evidence="1" id="KW-1133">Transmembrane helix</keyword>
<keyword evidence="3" id="KW-1185">Reference proteome</keyword>
<dbReference type="Proteomes" id="UP000626244">
    <property type="component" value="Unassembled WGS sequence"/>
</dbReference>
<proteinExistence type="predicted"/>
<comment type="caution">
    <text evidence="2">The sequence shown here is derived from an EMBL/GenBank/DDBJ whole genome shotgun (WGS) entry which is preliminary data.</text>
</comment>
<dbReference type="EMBL" id="BMHB01000001">
    <property type="protein sequence ID" value="GGI11474.1"/>
    <property type="molecule type" value="Genomic_DNA"/>
</dbReference>
<evidence type="ECO:0000313" key="2">
    <source>
        <dbReference type="EMBL" id="GGI11474.1"/>
    </source>
</evidence>
<dbReference type="OrthoDB" id="2971941at2"/>
<feature type="transmembrane region" description="Helical" evidence="1">
    <location>
        <begin position="7"/>
        <end position="36"/>
    </location>
</feature>
<reference evidence="3" key="1">
    <citation type="journal article" date="2019" name="Int. J. Syst. Evol. Microbiol.">
        <title>The Global Catalogue of Microorganisms (GCM) 10K type strain sequencing project: providing services to taxonomists for standard genome sequencing and annotation.</title>
        <authorList>
            <consortium name="The Broad Institute Genomics Platform"/>
            <consortium name="The Broad Institute Genome Sequencing Center for Infectious Disease"/>
            <person name="Wu L."/>
            <person name="Ma J."/>
        </authorList>
    </citation>
    <scope>NUCLEOTIDE SEQUENCE [LARGE SCALE GENOMIC DNA]</scope>
    <source>
        <strain evidence="3">CGMCC 1.14993</strain>
    </source>
</reference>
<keyword evidence="1" id="KW-0812">Transmembrane</keyword>
<protein>
    <recommendedName>
        <fullName evidence="4">Flagellar basal body rod protein</fullName>
    </recommendedName>
</protein>
<dbReference type="AlphaFoldDB" id="A0A8J3AK58"/>
<evidence type="ECO:0008006" key="4">
    <source>
        <dbReference type="Google" id="ProtNLM"/>
    </source>
</evidence>
<keyword evidence="1" id="KW-0472">Membrane</keyword>
<accession>A0A8J3AK58</accession>
<sequence length="109" mass="12248">MKKFLMFILVLILISVALANLGGLIALGLGLLITYYSFKKFMKTDSIFMKIVWAIIGLIGLSIAISGLPSLIGVAAAVLLYYLYKDYKNQKSLKDDEYKIYDENFKPLN</sequence>
<organism evidence="2 3">
    <name type="scientific">Gottfriedia solisilvae</name>
    <dbReference type="NCBI Taxonomy" id="1516104"/>
    <lineage>
        <taxon>Bacteria</taxon>
        <taxon>Bacillati</taxon>
        <taxon>Bacillota</taxon>
        <taxon>Bacilli</taxon>
        <taxon>Bacillales</taxon>
        <taxon>Bacillaceae</taxon>
        <taxon>Gottfriedia</taxon>
    </lineage>
</organism>